<dbReference type="AlphaFoldDB" id="A0A9P0LXC2"/>
<sequence>MHPKKTDQIEAFLNDDLIVDFEEFKLLVQTKTVLENWCLKNCGEVFYFYLLNADCDVLEEGVKVINSIVIHSDMTVQVFLHNTELSPNDLRWILPERKLQRWSQIENLLTRYSFAQHTDFDENDVRSEEISFSRAPLSEDLIDILGKKDTSPEPLGPKIHEDLLLRWEKILKTGLSDDDRKSLLSKLPPPENFTTLSAPLLNPVVQKAISPSNLLRDERLTKLQSLVAASLSGIGQVCSLLLSEEGGGDRRYIKLLNNAGRMLADLWHSQNITRRELISINLSKEFQEATKDIPLDTFLFGQNLDERMKATKSSKEYRKILKAKPPKTITKTHYQAPTSSQRFPATTRSLNHRAPSRYQQGTNRQRSRYYNKTVPPQYRLKQQQHKQRGRPNRQAAHRSALVD</sequence>
<dbReference type="OrthoDB" id="6744247at2759"/>
<evidence type="ECO:0000313" key="2">
    <source>
        <dbReference type="EMBL" id="CAH2000784.1"/>
    </source>
</evidence>
<gene>
    <name evidence="2" type="ORF">ACAOBT_LOCUS25791</name>
</gene>
<name>A0A9P0LXC2_ACAOB</name>
<dbReference type="PANTHER" id="PTHR34239">
    <property type="entry name" value="APPLE DOMAIN-CONTAINING PROTEIN"/>
    <property type="match status" value="1"/>
</dbReference>
<feature type="compositionally biased region" description="Polar residues" evidence="1">
    <location>
        <begin position="329"/>
        <end position="349"/>
    </location>
</feature>
<organism evidence="2 3">
    <name type="scientific">Acanthoscelides obtectus</name>
    <name type="common">Bean weevil</name>
    <name type="synonym">Bruchus obtectus</name>
    <dbReference type="NCBI Taxonomy" id="200917"/>
    <lineage>
        <taxon>Eukaryota</taxon>
        <taxon>Metazoa</taxon>
        <taxon>Ecdysozoa</taxon>
        <taxon>Arthropoda</taxon>
        <taxon>Hexapoda</taxon>
        <taxon>Insecta</taxon>
        <taxon>Pterygota</taxon>
        <taxon>Neoptera</taxon>
        <taxon>Endopterygota</taxon>
        <taxon>Coleoptera</taxon>
        <taxon>Polyphaga</taxon>
        <taxon>Cucujiformia</taxon>
        <taxon>Chrysomeloidea</taxon>
        <taxon>Chrysomelidae</taxon>
        <taxon>Bruchinae</taxon>
        <taxon>Bruchini</taxon>
        <taxon>Acanthoscelides</taxon>
    </lineage>
</organism>
<keyword evidence="3" id="KW-1185">Reference proteome</keyword>
<evidence type="ECO:0000313" key="3">
    <source>
        <dbReference type="Proteomes" id="UP001152888"/>
    </source>
</evidence>
<reference evidence="2" key="1">
    <citation type="submission" date="2022-03" db="EMBL/GenBank/DDBJ databases">
        <authorList>
            <person name="Sayadi A."/>
        </authorList>
    </citation>
    <scope>NUCLEOTIDE SEQUENCE</scope>
</reference>
<feature type="region of interest" description="Disordered" evidence="1">
    <location>
        <begin position="325"/>
        <end position="403"/>
    </location>
</feature>
<dbReference type="Proteomes" id="UP001152888">
    <property type="component" value="Unassembled WGS sequence"/>
</dbReference>
<dbReference type="EMBL" id="CAKOFQ010007422">
    <property type="protein sequence ID" value="CAH2000784.1"/>
    <property type="molecule type" value="Genomic_DNA"/>
</dbReference>
<accession>A0A9P0LXC2</accession>
<dbReference type="PANTHER" id="PTHR34239:SF2">
    <property type="entry name" value="TRANSPOSABLE ELEMENT P TRANSPOSASE_THAP9 CONSERVED DOMAIN-CONTAINING PROTEIN"/>
    <property type="match status" value="1"/>
</dbReference>
<feature type="compositionally biased region" description="Basic residues" evidence="1">
    <location>
        <begin position="382"/>
        <end position="391"/>
    </location>
</feature>
<proteinExistence type="predicted"/>
<comment type="caution">
    <text evidence="2">The sequence shown here is derived from an EMBL/GenBank/DDBJ whole genome shotgun (WGS) entry which is preliminary data.</text>
</comment>
<protein>
    <submittedName>
        <fullName evidence="2">Uncharacterized protein</fullName>
    </submittedName>
</protein>
<evidence type="ECO:0000256" key="1">
    <source>
        <dbReference type="SAM" id="MobiDB-lite"/>
    </source>
</evidence>
<feature type="compositionally biased region" description="Polar residues" evidence="1">
    <location>
        <begin position="357"/>
        <end position="370"/>
    </location>
</feature>